<reference evidence="2" key="1">
    <citation type="submission" date="2020-07" db="EMBL/GenBank/DDBJ databases">
        <title>Comparative genomics analyses of Lactobacillus crispatus isolated from different ecological niches.</title>
        <authorList>
            <person name="Mancino W."/>
            <person name="Mancabelli L."/>
            <person name="Lugli G.A."/>
            <person name="Milani C."/>
            <person name="Viappiani A."/>
            <person name="Anzalone R."/>
            <person name="Longhi G."/>
            <person name="Ventura M."/>
            <person name="Turroni F."/>
        </authorList>
    </citation>
    <scope>NUCLEOTIDE SEQUENCE</scope>
    <source>
        <strain evidence="2">LB65</strain>
    </source>
</reference>
<accession>A0AAW4DJP4</accession>
<feature type="signal peptide" evidence="1">
    <location>
        <begin position="1"/>
        <end position="21"/>
    </location>
</feature>
<keyword evidence="1" id="KW-0732">Signal</keyword>
<proteinExistence type="predicted"/>
<dbReference type="EMBL" id="JACCPP010000002">
    <property type="protein sequence ID" value="MBI1707178.1"/>
    <property type="molecule type" value="Genomic_DNA"/>
</dbReference>
<comment type="caution">
    <text evidence="2">The sequence shown here is derived from an EMBL/GenBank/DDBJ whole genome shotgun (WGS) entry which is preliminary data.</text>
</comment>
<gene>
    <name evidence="2" type="ORF">HYQ56_0155</name>
</gene>
<protein>
    <submittedName>
        <fullName evidence="2">Uncharacterized protein</fullName>
    </submittedName>
</protein>
<name>A0AAW4DJP4_9LACO</name>
<evidence type="ECO:0000313" key="2">
    <source>
        <dbReference type="EMBL" id="MBI1707178.1"/>
    </source>
</evidence>
<feature type="chain" id="PRO_5043800673" evidence="1">
    <location>
        <begin position="22"/>
        <end position="38"/>
    </location>
</feature>
<evidence type="ECO:0000313" key="3">
    <source>
        <dbReference type="Proteomes" id="UP001194414"/>
    </source>
</evidence>
<organism evidence="2 3">
    <name type="scientific">Lactobacillus crispatus</name>
    <dbReference type="NCBI Taxonomy" id="47770"/>
    <lineage>
        <taxon>Bacteria</taxon>
        <taxon>Bacillati</taxon>
        <taxon>Bacillota</taxon>
        <taxon>Bacilli</taxon>
        <taxon>Lactobacillales</taxon>
        <taxon>Lactobacillaceae</taxon>
        <taxon>Lactobacillus</taxon>
    </lineage>
</organism>
<dbReference type="AlphaFoldDB" id="A0AAW4DJP4"/>
<sequence>MNKRFESLLISATLLSPVVLATTNQLSTTVQADDLENK</sequence>
<evidence type="ECO:0000256" key="1">
    <source>
        <dbReference type="SAM" id="SignalP"/>
    </source>
</evidence>
<dbReference type="Proteomes" id="UP001194414">
    <property type="component" value="Unassembled WGS sequence"/>
</dbReference>